<evidence type="ECO:0000256" key="1">
    <source>
        <dbReference type="SAM" id="MobiDB-lite"/>
    </source>
</evidence>
<keyword evidence="3" id="KW-0969">Cilium</keyword>
<gene>
    <name evidence="3" type="ORF">JN12_00614</name>
</gene>
<evidence type="ECO:0000313" key="3">
    <source>
        <dbReference type="EMBL" id="TWJ32640.1"/>
    </source>
</evidence>
<dbReference type="AlphaFoldDB" id="A0A562WQL4"/>
<keyword evidence="2" id="KW-1133">Transmembrane helix</keyword>
<sequence length="401" mass="42972">MQNILIISNDTQSQSVTDFFQPLVRGQINLVTDFDQGLKEVFDKRPVAVFIQSEIAGISGDAVAKHIKGLLRDDSPRLVLLRDAPERPPASRHAFDDSIDLFLPLEEVLKLTRSQLEKVAGLELLEAAPPTIPPESAPSIAAQAPTISPQRSETPEPSTAPRATITPHRPAAPKPGTTQPTAKPAAVRKSAPTQKRVAPAPGAAGSHAVGTGAIPPINATVETPPFEPGLTPRQTTSRIWLYLCILLALLLGGAFFFAPRWFGLKPKPAAPAATANLPVGAGTGARPIPAIVPLNNRDAAYGTSRPGWDRYLTPTLEYLVFKEQGNMKALQVIGRDGGNVPEPTVTALLRDAFHSAGYTVKSTREQDGYLVEEGTISGKGEILFYRKKTPATIRAIVVTWP</sequence>
<dbReference type="Proteomes" id="UP000319449">
    <property type="component" value="Unassembled WGS sequence"/>
</dbReference>
<feature type="compositionally biased region" description="Polar residues" evidence="1">
    <location>
        <begin position="145"/>
        <end position="157"/>
    </location>
</feature>
<dbReference type="RefSeq" id="WP_145017980.1">
    <property type="nucleotide sequence ID" value="NZ_VLLN01000003.1"/>
</dbReference>
<protein>
    <submittedName>
        <fullName evidence="3">Flagellar FliL protein</fullName>
    </submittedName>
</protein>
<comment type="caution">
    <text evidence="3">The sequence shown here is derived from an EMBL/GenBank/DDBJ whole genome shotgun (WGS) entry which is preliminary data.</text>
</comment>
<proteinExistence type="predicted"/>
<dbReference type="EMBL" id="VLLN01000003">
    <property type="protein sequence ID" value="TWJ32640.1"/>
    <property type="molecule type" value="Genomic_DNA"/>
</dbReference>
<name>A0A562WQL4_9BACT</name>
<keyword evidence="3" id="KW-0966">Cell projection</keyword>
<reference evidence="3 4" key="1">
    <citation type="submission" date="2019-07" db="EMBL/GenBank/DDBJ databases">
        <title>Genomic Encyclopedia of Archaeal and Bacterial Type Strains, Phase II (KMG-II): from individual species to whole genera.</title>
        <authorList>
            <person name="Goeker M."/>
        </authorList>
    </citation>
    <scope>NUCLEOTIDE SEQUENCE [LARGE SCALE GENOMIC DNA]</scope>
    <source>
        <strain evidence="3 4">ATCC BAA-1139</strain>
    </source>
</reference>
<evidence type="ECO:0000256" key="2">
    <source>
        <dbReference type="SAM" id="Phobius"/>
    </source>
</evidence>
<organism evidence="3 4">
    <name type="scientific">Geobacter argillaceus</name>
    <dbReference type="NCBI Taxonomy" id="345631"/>
    <lineage>
        <taxon>Bacteria</taxon>
        <taxon>Pseudomonadati</taxon>
        <taxon>Thermodesulfobacteriota</taxon>
        <taxon>Desulfuromonadia</taxon>
        <taxon>Geobacterales</taxon>
        <taxon>Geobacteraceae</taxon>
        <taxon>Geobacter</taxon>
    </lineage>
</organism>
<feature type="region of interest" description="Disordered" evidence="1">
    <location>
        <begin position="130"/>
        <end position="230"/>
    </location>
</feature>
<keyword evidence="2" id="KW-0472">Membrane</keyword>
<evidence type="ECO:0000313" key="4">
    <source>
        <dbReference type="Proteomes" id="UP000319449"/>
    </source>
</evidence>
<keyword evidence="4" id="KW-1185">Reference proteome</keyword>
<keyword evidence="3" id="KW-0282">Flagellum</keyword>
<feature type="transmembrane region" description="Helical" evidence="2">
    <location>
        <begin position="239"/>
        <end position="258"/>
    </location>
</feature>
<dbReference type="OrthoDB" id="5397530at2"/>
<accession>A0A562WQL4</accession>
<keyword evidence="2" id="KW-0812">Transmembrane</keyword>